<sequence>MALAFFTPNVLQVTCMVLFLFHFKSAAVQYVLKINNNGPITTGAQATIHASLSMKDDDVTFISDLKSYRFNWIFTPLTLIEKSEQRFNSMITVTGEFSGDFPISVWATERHCWLCQPIAKSFTMLHVTEFIVGNLTLEQIEDNRTFVEQGSNSATDTLTLISFFLHDPSNYFKSASFIYTWDFRDGTQLVTEEPFVYYNYSTAGNCKVHLQVVAEWEQIDSATHERKIVQKTGDFTTELELLDAVKSINVIGSRETHVMENLSLSLHINGSPPLTLCWLIKAECILLEGEKCHQVVINGSSYNLSHTFRNAGQYCLSVRVENDVNMLQTYHEIKVWPTGIHPAFFALPCIALISVMLGFVIYTTFRSSSQQKDLVEVADFDFSPLSDKNPSPSDSESSCGRICCRSCFLQPPQEYWETVRESHRLLHPLYKPVKTYTV</sequence>
<dbReference type="AlphaFoldDB" id="A0A8C3SZE0"/>
<dbReference type="Gene3D" id="2.60.40.10">
    <property type="entry name" value="Immunoglobulins"/>
    <property type="match status" value="1"/>
</dbReference>
<dbReference type="GO" id="GO:0005886">
    <property type="term" value="C:plasma membrane"/>
    <property type="evidence" value="ECO:0007669"/>
    <property type="project" value="TreeGrafter"/>
</dbReference>
<proteinExistence type="predicted"/>
<protein>
    <submittedName>
        <fullName evidence="1">Transmembrane protein 130</fullName>
    </submittedName>
</protein>
<name>A0A8C3SZE0_CHESE</name>
<dbReference type="Pfam" id="PF00801">
    <property type="entry name" value="PKD"/>
    <property type="match status" value="1"/>
</dbReference>
<reference evidence="1" key="2">
    <citation type="submission" date="2025-09" db="UniProtKB">
        <authorList>
            <consortium name="Ensembl"/>
        </authorList>
    </citation>
    <scope>IDENTIFICATION</scope>
</reference>
<dbReference type="OrthoDB" id="8510435at2759"/>
<dbReference type="InterPro" id="IPR035986">
    <property type="entry name" value="PKD_dom_sf"/>
</dbReference>
<reference evidence="1" key="1">
    <citation type="submission" date="2025-08" db="UniProtKB">
        <authorList>
            <consortium name="Ensembl"/>
        </authorList>
    </citation>
    <scope>IDENTIFICATION</scope>
</reference>
<dbReference type="Ensembl" id="ENSCSRT00000022805.1">
    <property type="protein sequence ID" value="ENSCSRP00000021841.1"/>
    <property type="gene ID" value="ENSCSRG00000016528.1"/>
</dbReference>
<dbReference type="PANTHER" id="PTHR11861:SF10">
    <property type="entry name" value="TRANSMEMBRANE PROTEIN 130"/>
    <property type="match status" value="1"/>
</dbReference>
<dbReference type="InterPro" id="IPR045219">
    <property type="entry name" value="PKAT"/>
</dbReference>
<dbReference type="InterPro" id="IPR000601">
    <property type="entry name" value="PKD_dom"/>
</dbReference>
<keyword evidence="2" id="KW-1185">Reference proteome</keyword>
<dbReference type="PROSITE" id="PS50093">
    <property type="entry name" value="PKD"/>
    <property type="match status" value="1"/>
</dbReference>
<dbReference type="CDD" id="cd00146">
    <property type="entry name" value="PKD"/>
    <property type="match status" value="1"/>
</dbReference>
<accession>A0A8C3SZE0</accession>
<dbReference type="Proteomes" id="UP000694403">
    <property type="component" value="Unplaced"/>
</dbReference>
<dbReference type="InterPro" id="IPR013783">
    <property type="entry name" value="Ig-like_fold"/>
</dbReference>
<evidence type="ECO:0000313" key="1">
    <source>
        <dbReference type="Ensembl" id="ENSCSRP00000021841.1"/>
    </source>
</evidence>
<dbReference type="PANTHER" id="PTHR11861">
    <property type="entry name" value="MELANOCYTE PROTEIN PMEL 17-RELATED"/>
    <property type="match status" value="1"/>
</dbReference>
<dbReference type="Pfam" id="PF20433">
    <property type="entry name" value="PKAT_KLD"/>
    <property type="match status" value="1"/>
</dbReference>
<dbReference type="SUPFAM" id="SSF49299">
    <property type="entry name" value="PKD domain"/>
    <property type="match status" value="2"/>
</dbReference>
<dbReference type="InterPro" id="IPR046846">
    <property type="entry name" value="PKAT_KLD"/>
</dbReference>
<evidence type="ECO:0000313" key="2">
    <source>
        <dbReference type="Proteomes" id="UP000694403"/>
    </source>
</evidence>
<organism evidence="1 2">
    <name type="scientific">Chelydra serpentina</name>
    <name type="common">Snapping turtle</name>
    <name type="synonym">Testudo serpentina</name>
    <dbReference type="NCBI Taxonomy" id="8475"/>
    <lineage>
        <taxon>Eukaryota</taxon>
        <taxon>Metazoa</taxon>
        <taxon>Chordata</taxon>
        <taxon>Craniata</taxon>
        <taxon>Vertebrata</taxon>
        <taxon>Euteleostomi</taxon>
        <taxon>Archelosauria</taxon>
        <taxon>Testudinata</taxon>
        <taxon>Testudines</taxon>
        <taxon>Cryptodira</taxon>
        <taxon>Durocryptodira</taxon>
        <taxon>Americhelydia</taxon>
        <taxon>Chelydroidea</taxon>
        <taxon>Chelydridae</taxon>
        <taxon>Chelydra</taxon>
    </lineage>
</organism>